<dbReference type="Proteomes" id="UP000324748">
    <property type="component" value="Unassembled WGS sequence"/>
</dbReference>
<keyword evidence="2" id="KW-1185">Reference proteome</keyword>
<evidence type="ECO:0000313" key="2">
    <source>
        <dbReference type="Proteomes" id="UP000324748"/>
    </source>
</evidence>
<reference evidence="1 2" key="1">
    <citation type="submission" date="2019-05" db="EMBL/GenBank/DDBJ databases">
        <title>Emergence of the Ug99 lineage of the wheat stem rust pathogen through somatic hybridization.</title>
        <authorList>
            <person name="Li F."/>
            <person name="Upadhyaya N.M."/>
            <person name="Sperschneider J."/>
            <person name="Matny O."/>
            <person name="Nguyen-Phuc H."/>
            <person name="Mago R."/>
            <person name="Raley C."/>
            <person name="Miller M.E."/>
            <person name="Silverstein K.A.T."/>
            <person name="Henningsen E."/>
            <person name="Hirsch C.D."/>
            <person name="Visser B."/>
            <person name="Pretorius Z.A."/>
            <person name="Steffenson B.J."/>
            <person name="Schwessinger B."/>
            <person name="Dodds P.N."/>
            <person name="Figueroa M."/>
        </authorList>
    </citation>
    <scope>NUCLEOTIDE SEQUENCE [LARGE SCALE GENOMIC DNA]</scope>
    <source>
        <strain evidence="1">21-0</strain>
    </source>
</reference>
<dbReference type="AlphaFoldDB" id="A0A5B0N1X4"/>
<protein>
    <submittedName>
        <fullName evidence="1">Uncharacterized protein</fullName>
    </submittedName>
</protein>
<proteinExistence type="predicted"/>
<evidence type="ECO:0000313" key="1">
    <source>
        <dbReference type="EMBL" id="KAA1082536.1"/>
    </source>
</evidence>
<comment type="caution">
    <text evidence="1">The sequence shown here is derived from an EMBL/GenBank/DDBJ whole genome shotgun (WGS) entry which is preliminary data.</text>
</comment>
<name>A0A5B0N1X4_PUCGR</name>
<sequence length="56" mass="6095">MINGCRVSLPDELHERPITPLTRGTTQSDKTIPPIVVDSARAGVIRVSLVTMPIEL</sequence>
<organism evidence="1 2">
    <name type="scientific">Puccinia graminis f. sp. tritici</name>
    <dbReference type="NCBI Taxonomy" id="56615"/>
    <lineage>
        <taxon>Eukaryota</taxon>
        <taxon>Fungi</taxon>
        <taxon>Dikarya</taxon>
        <taxon>Basidiomycota</taxon>
        <taxon>Pucciniomycotina</taxon>
        <taxon>Pucciniomycetes</taxon>
        <taxon>Pucciniales</taxon>
        <taxon>Pucciniaceae</taxon>
        <taxon>Puccinia</taxon>
    </lineage>
</organism>
<gene>
    <name evidence="1" type="ORF">PGT21_006330</name>
</gene>
<dbReference type="EMBL" id="VSWC01000119">
    <property type="protein sequence ID" value="KAA1082536.1"/>
    <property type="molecule type" value="Genomic_DNA"/>
</dbReference>
<accession>A0A5B0N1X4</accession>